<organism evidence="1 2">
    <name type="scientific">Campylobacter concisus</name>
    <dbReference type="NCBI Taxonomy" id="199"/>
    <lineage>
        <taxon>Bacteria</taxon>
        <taxon>Pseudomonadati</taxon>
        <taxon>Campylobacterota</taxon>
        <taxon>Epsilonproteobacteria</taxon>
        <taxon>Campylobacterales</taxon>
        <taxon>Campylobacteraceae</taxon>
        <taxon>Campylobacter</taxon>
    </lineage>
</organism>
<gene>
    <name evidence="1" type="ORF">CCS77_2058</name>
</gene>
<keyword evidence="1" id="KW-0614">Plasmid</keyword>
<name>A0A2R4P329_9BACT</name>
<dbReference type="Proteomes" id="UP000241854">
    <property type="component" value="Plasmid pICON"/>
</dbReference>
<sequence>MVAADDVDTPLKAQYRELQANNCYCNNPAGVSLVNASQLKPSEKKMNEEISQMILDAKNEQYLIRAFWIKGLGAEANEFAPQRAFYSNFNYAEKEFGYELEKKNRTKCVALDTEINAINAQILLAEMKLAELKKSN</sequence>
<accession>A0A2R4P329</accession>
<geneLocation type="plasmid" evidence="2">
    <name>picon</name>
</geneLocation>
<dbReference type="AlphaFoldDB" id="A0A2R4P329"/>
<proteinExistence type="predicted"/>
<reference evidence="1 2" key="1">
    <citation type="journal article" date="2018" name="Emerg. Microbes Infect.">
        <title>Genomic analysis of oral Campylobacter concisus strains identified a potential bacterial molecular marker associated with active Crohn's disease.</title>
        <authorList>
            <person name="Liu F."/>
            <person name="Ma R."/>
            <person name="Tay C.Y.A."/>
            <person name="Octavia S."/>
            <person name="Lan R."/>
            <person name="Chung H.K.L."/>
            <person name="Riordan S.M."/>
            <person name="Grimm M.C."/>
            <person name="Leong R.W."/>
            <person name="Tanaka M.M."/>
            <person name="Connor S."/>
            <person name="Zhang L."/>
        </authorList>
    </citation>
    <scope>NUCLEOTIDE SEQUENCE [LARGE SCALE GENOMIC DNA]</scope>
    <source>
        <strain evidence="1 2">P2CDO4</strain>
        <plasmid evidence="1">pICON</plasmid>
    </source>
</reference>
<protein>
    <submittedName>
        <fullName evidence="1">Uncharacterized protein</fullName>
    </submittedName>
</protein>
<dbReference type="EMBL" id="CP021643">
    <property type="protein sequence ID" value="AVX45064.1"/>
    <property type="molecule type" value="Genomic_DNA"/>
</dbReference>
<evidence type="ECO:0000313" key="1">
    <source>
        <dbReference type="EMBL" id="AVX45064.1"/>
    </source>
</evidence>
<evidence type="ECO:0000313" key="2">
    <source>
        <dbReference type="Proteomes" id="UP000241854"/>
    </source>
</evidence>